<dbReference type="EC" id="2.3.2.31" evidence="2"/>
<accession>A0A177DVE6</accession>
<gene>
    <name evidence="11" type="ORF">CC77DRAFT_1029430</name>
</gene>
<keyword evidence="7" id="KW-0833">Ubl conjugation pathway</keyword>
<dbReference type="GO" id="GO:0008270">
    <property type="term" value="F:zinc ion binding"/>
    <property type="evidence" value="ECO:0007669"/>
    <property type="project" value="UniProtKB-KW"/>
</dbReference>
<evidence type="ECO:0000313" key="12">
    <source>
        <dbReference type="Proteomes" id="UP000077248"/>
    </source>
</evidence>
<keyword evidence="6" id="KW-0863">Zinc-finger</keyword>
<organism evidence="11 12">
    <name type="scientific">Alternaria alternata</name>
    <name type="common">Alternaria rot fungus</name>
    <name type="synonym">Torula alternata</name>
    <dbReference type="NCBI Taxonomy" id="5599"/>
    <lineage>
        <taxon>Eukaryota</taxon>
        <taxon>Fungi</taxon>
        <taxon>Dikarya</taxon>
        <taxon>Ascomycota</taxon>
        <taxon>Pezizomycotina</taxon>
        <taxon>Dothideomycetes</taxon>
        <taxon>Pleosporomycetidae</taxon>
        <taxon>Pleosporales</taxon>
        <taxon>Pleosporineae</taxon>
        <taxon>Pleosporaceae</taxon>
        <taxon>Alternaria</taxon>
        <taxon>Alternaria sect. Alternaria</taxon>
        <taxon>Alternaria alternata complex</taxon>
    </lineage>
</organism>
<dbReference type="Gene3D" id="1.20.120.1750">
    <property type="match status" value="1"/>
</dbReference>
<dbReference type="OMA" id="LECVKCW"/>
<feature type="compositionally biased region" description="Acidic residues" evidence="9">
    <location>
        <begin position="360"/>
        <end position="375"/>
    </location>
</feature>
<evidence type="ECO:0000256" key="8">
    <source>
        <dbReference type="ARBA" id="ARBA00022833"/>
    </source>
</evidence>
<dbReference type="VEuPathDB" id="FungiDB:CC77DRAFT_1029430"/>
<dbReference type="AlphaFoldDB" id="A0A177DVE6"/>
<feature type="region of interest" description="Disordered" evidence="9">
    <location>
        <begin position="360"/>
        <end position="429"/>
    </location>
</feature>
<evidence type="ECO:0000256" key="2">
    <source>
        <dbReference type="ARBA" id="ARBA00012251"/>
    </source>
</evidence>
<dbReference type="InterPro" id="IPR002867">
    <property type="entry name" value="IBR_dom"/>
</dbReference>
<dbReference type="PROSITE" id="PS51873">
    <property type="entry name" value="TRIAD"/>
    <property type="match status" value="1"/>
</dbReference>
<dbReference type="GO" id="GO:0016567">
    <property type="term" value="P:protein ubiquitination"/>
    <property type="evidence" value="ECO:0007669"/>
    <property type="project" value="InterPro"/>
</dbReference>
<evidence type="ECO:0000259" key="10">
    <source>
        <dbReference type="PROSITE" id="PS51873"/>
    </source>
</evidence>
<comment type="catalytic activity">
    <reaction evidence="1">
        <text>[E2 ubiquitin-conjugating enzyme]-S-ubiquitinyl-L-cysteine + [acceptor protein]-L-lysine = [E2 ubiquitin-conjugating enzyme]-L-cysteine + [acceptor protein]-N(6)-ubiquitinyl-L-lysine.</text>
        <dbReference type="EC" id="2.3.2.31"/>
    </reaction>
</comment>
<reference evidence="11 12" key="1">
    <citation type="submission" date="2016-05" db="EMBL/GenBank/DDBJ databases">
        <title>Comparative analysis of secretome profiles of manganese(II)-oxidizing ascomycete fungi.</title>
        <authorList>
            <consortium name="DOE Joint Genome Institute"/>
            <person name="Zeiner C.A."/>
            <person name="Purvine S.O."/>
            <person name="Zink E.M."/>
            <person name="Wu S."/>
            <person name="Pasa-Tolic L."/>
            <person name="Chaput D.L."/>
            <person name="Haridas S."/>
            <person name="Grigoriev I.V."/>
            <person name="Santelli C.M."/>
            <person name="Hansel C.M."/>
        </authorList>
    </citation>
    <scope>NUCLEOTIDE SEQUENCE [LARGE SCALE GENOMIC DNA]</scope>
    <source>
        <strain evidence="11 12">SRC1lrK2f</strain>
    </source>
</reference>
<dbReference type="SUPFAM" id="SSF57850">
    <property type="entry name" value="RING/U-box"/>
    <property type="match status" value="1"/>
</dbReference>
<evidence type="ECO:0000256" key="3">
    <source>
        <dbReference type="ARBA" id="ARBA00022679"/>
    </source>
</evidence>
<dbReference type="InterPro" id="IPR044066">
    <property type="entry name" value="TRIAD_supradom"/>
</dbReference>
<dbReference type="Pfam" id="PF01485">
    <property type="entry name" value="IBR"/>
    <property type="match status" value="1"/>
</dbReference>
<sequence>MGSKLSRAVRPQVKAVASPVATGQHHDIDHVNAQKGRQEITPQLPGTFAYDDINIATSITTTAIAPRRNSAPALSTTSAASVAMEQIYRISAELRLAQAERDLMSIEYTSTDIDPPPAVATVPPSPAPAPPAPVQETGVQCIVCCTQLPSSKDPKHAKEVIKPCRECGSAYCGSCIKRMFTECCKDTTRMPPRCCVQIQPHQAKPHLTREEFADFRSKYEEWLTPNPFYCPMPTCSAFIPERLLPEEVTKRKGKRADSGIGTPTSKSVACPACETGICPDCRQVAHPDSLCNISEFGIDAETTELLKSWGYKKCPKCGHGLKRMFGCNHMECRCGAHFCYACMEDYSNCNGGCGEENDYDDESFDEDEDEDEDVSPEQHDDTRLLPDTNDTPDASNEATQLQGTTGEAATALPQPASQPRNLDGGGHRYWQRQDLNFGEEPTEDYQDRSWDCEHGFDSCKITLAKALNNDPSTEMECVKCWCAIHPEIKPPNAASNTNTSVRTVPAGARGANRGITRGMAAGRGRGRGWGRGRGAYVPPRGLFEAHGAVGTAPHLRHTLSSLLSQSVPAREPFPMEDVQYSSERTVDTYGNTIATSEMGLRHRASDETFSNKIVPMRDDQGSTLREFHRTPSTIFSESPAKFSLAYECYSCALLVCKKCRDGILDAQNAERHVDED</sequence>
<feature type="compositionally biased region" description="Polar residues" evidence="9">
    <location>
        <begin position="493"/>
        <end position="502"/>
    </location>
</feature>
<dbReference type="GeneID" id="29112106"/>
<dbReference type="Proteomes" id="UP000077248">
    <property type="component" value="Unassembled WGS sequence"/>
</dbReference>
<dbReference type="GO" id="GO:0061630">
    <property type="term" value="F:ubiquitin protein ligase activity"/>
    <property type="evidence" value="ECO:0007669"/>
    <property type="project" value="UniProtKB-EC"/>
</dbReference>
<dbReference type="EMBL" id="KV441473">
    <property type="protein sequence ID" value="OAG23486.1"/>
    <property type="molecule type" value="Genomic_DNA"/>
</dbReference>
<evidence type="ECO:0000256" key="6">
    <source>
        <dbReference type="ARBA" id="ARBA00022771"/>
    </source>
</evidence>
<dbReference type="CDD" id="cd22584">
    <property type="entry name" value="Rcat_RBR_unk"/>
    <property type="match status" value="1"/>
</dbReference>
<evidence type="ECO:0000256" key="4">
    <source>
        <dbReference type="ARBA" id="ARBA00022723"/>
    </source>
</evidence>
<dbReference type="RefSeq" id="XP_018388907.1">
    <property type="nucleotide sequence ID" value="XM_018526512.1"/>
</dbReference>
<keyword evidence="5" id="KW-0677">Repeat</keyword>
<feature type="compositionally biased region" description="Polar residues" evidence="9">
    <location>
        <begin position="388"/>
        <end position="407"/>
    </location>
</feature>
<protein>
    <recommendedName>
        <fullName evidence="2">RBR-type E3 ubiquitin transferase</fullName>
        <ecNumber evidence="2">2.3.2.31</ecNumber>
    </recommendedName>
</protein>
<evidence type="ECO:0000256" key="9">
    <source>
        <dbReference type="SAM" id="MobiDB-lite"/>
    </source>
</evidence>
<evidence type="ECO:0000256" key="7">
    <source>
        <dbReference type="ARBA" id="ARBA00022786"/>
    </source>
</evidence>
<name>A0A177DVE6_ALTAL</name>
<proteinExistence type="predicted"/>
<keyword evidence="3" id="KW-0808">Transferase</keyword>
<evidence type="ECO:0000256" key="5">
    <source>
        <dbReference type="ARBA" id="ARBA00022737"/>
    </source>
</evidence>
<dbReference type="InterPro" id="IPR031127">
    <property type="entry name" value="E3_UB_ligase_RBR"/>
</dbReference>
<dbReference type="Pfam" id="PF26200">
    <property type="entry name" value="Rcat_RNF216"/>
    <property type="match status" value="1"/>
</dbReference>
<feature type="region of interest" description="Disordered" evidence="9">
    <location>
        <begin position="493"/>
        <end position="526"/>
    </location>
</feature>
<evidence type="ECO:0000313" key="11">
    <source>
        <dbReference type="EMBL" id="OAG23486.1"/>
    </source>
</evidence>
<dbReference type="PANTHER" id="PTHR11685">
    <property type="entry name" value="RBR FAMILY RING FINGER AND IBR DOMAIN-CONTAINING"/>
    <property type="match status" value="1"/>
</dbReference>
<keyword evidence="12" id="KW-1185">Reference proteome</keyword>
<feature type="domain" description="RING-type" evidence="10">
    <location>
        <begin position="137"/>
        <end position="366"/>
    </location>
</feature>
<evidence type="ECO:0000256" key="1">
    <source>
        <dbReference type="ARBA" id="ARBA00001798"/>
    </source>
</evidence>
<keyword evidence="4" id="KW-0479">Metal-binding</keyword>
<keyword evidence="8" id="KW-0862">Zinc</keyword>
<dbReference type="KEGG" id="aalt:CC77DRAFT_1029430"/>